<dbReference type="GO" id="GO:0009073">
    <property type="term" value="P:aromatic amino acid family biosynthetic process"/>
    <property type="evidence" value="ECO:0007669"/>
    <property type="project" value="UniProtKB-KW"/>
</dbReference>
<comment type="catalytic activity">
    <reaction evidence="6">
        <text>shikimate + NADP(+) = 3-dehydroshikimate + NADPH + H(+)</text>
        <dbReference type="Rhea" id="RHEA:17737"/>
        <dbReference type="ChEBI" id="CHEBI:15378"/>
        <dbReference type="ChEBI" id="CHEBI:16630"/>
        <dbReference type="ChEBI" id="CHEBI:36208"/>
        <dbReference type="ChEBI" id="CHEBI:57783"/>
        <dbReference type="ChEBI" id="CHEBI:58349"/>
        <dbReference type="EC" id="1.1.1.25"/>
    </reaction>
</comment>
<dbReference type="PANTHER" id="PTHR21089">
    <property type="entry name" value="SHIKIMATE DEHYDROGENASE"/>
    <property type="match status" value="1"/>
</dbReference>
<dbReference type="InterPro" id="IPR022893">
    <property type="entry name" value="Shikimate_DH_fam"/>
</dbReference>
<sequence>MTEITGHTRIWGILADPIRQVKTPQGLNAIMRERGVDGVMVPVHVAAADLRAVVDGLRRQRNFHGFIATVPHKTAMLDLCDEVGEAARRIGAVNAVRQEGGRLIGAMLDGEGFLAGLRQAGIEPAGMRAYLAGAGGAANAIAFALAEAGVAQLTIANRTRARAEALHDRLAAGYPGLPVALGDAEPAGHDLLVNATSLGLAEGDPLPFSVARLGGGEIVAEIIMQPEVTPVLAAAAARGCRIHPGRPMLEGQLRLMADFLGMTPA</sequence>
<dbReference type="Proteomes" id="UP000580654">
    <property type="component" value="Unassembled WGS sequence"/>
</dbReference>
<dbReference type="GO" id="GO:0009423">
    <property type="term" value="P:chorismate biosynthetic process"/>
    <property type="evidence" value="ECO:0007669"/>
    <property type="project" value="UniProtKB-UniPathway"/>
</dbReference>
<feature type="domain" description="Shikimate dehydrogenase substrate binding N-terminal" evidence="8">
    <location>
        <begin position="13"/>
        <end position="96"/>
    </location>
</feature>
<dbReference type="Gene3D" id="3.40.50.720">
    <property type="entry name" value="NAD(P)-binding Rossmann-like Domain"/>
    <property type="match status" value="1"/>
</dbReference>
<dbReference type="GO" id="GO:0019632">
    <property type="term" value="P:shikimate metabolic process"/>
    <property type="evidence" value="ECO:0007669"/>
    <property type="project" value="TreeGrafter"/>
</dbReference>
<dbReference type="SUPFAM" id="SSF51735">
    <property type="entry name" value="NAD(P)-binding Rossmann-fold domains"/>
    <property type="match status" value="1"/>
</dbReference>
<dbReference type="PANTHER" id="PTHR21089:SF1">
    <property type="entry name" value="BIFUNCTIONAL 3-DEHYDROQUINATE DEHYDRATASE_SHIKIMATE DEHYDROGENASE, CHLOROPLASTIC"/>
    <property type="match status" value="1"/>
</dbReference>
<dbReference type="InterPro" id="IPR013708">
    <property type="entry name" value="Shikimate_DH-bd_N"/>
</dbReference>
<reference evidence="9 10" key="1">
    <citation type="submission" date="2020-08" db="EMBL/GenBank/DDBJ databases">
        <title>Genomic Encyclopedia of Type Strains, Phase IV (KMG-IV): sequencing the most valuable type-strain genomes for metagenomic binning, comparative biology and taxonomic classification.</title>
        <authorList>
            <person name="Goeker M."/>
        </authorList>
    </citation>
    <scope>NUCLEOTIDE SEQUENCE [LARGE SCALE GENOMIC DNA]</scope>
    <source>
        <strain evidence="9 10">DSM 25622</strain>
    </source>
</reference>
<gene>
    <name evidence="9" type="ORF">FHS87_003397</name>
</gene>
<keyword evidence="3" id="KW-0521">NADP</keyword>
<protein>
    <recommendedName>
        <fullName evidence="2">shikimate dehydrogenase (NADP(+))</fullName>
        <ecNumber evidence="2">1.1.1.25</ecNumber>
    </recommendedName>
</protein>
<dbReference type="SUPFAM" id="SSF53223">
    <property type="entry name" value="Aminoacid dehydrogenase-like, N-terminal domain"/>
    <property type="match status" value="1"/>
</dbReference>
<evidence type="ECO:0000256" key="4">
    <source>
        <dbReference type="ARBA" id="ARBA00023002"/>
    </source>
</evidence>
<dbReference type="InterPro" id="IPR006151">
    <property type="entry name" value="Shikm_DH/Glu-tRNA_Rdtase"/>
</dbReference>
<dbReference type="EC" id="1.1.1.25" evidence="2"/>
<evidence type="ECO:0000256" key="2">
    <source>
        <dbReference type="ARBA" id="ARBA00012962"/>
    </source>
</evidence>
<name>A0A840Y676_9PROT</name>
<evidence type="ECO:0000256" key="3">
    <source>
        <dbReference type="ARBA" id="ARBA00022857"/>
    </source>
</evidence>
<evidence type="ECO:0000256" key="6">
    <source>
        <dbReference type="ARBA" id="ARBA00049442"/>
    </source>
</evidence>
<keyword evidence="5" id="KW-0028">Amino-acid biosynthesis</keyword>
<comment type="caution">
    <text evidence="9">The sequence shown here is derived from an EMBL/GenBank/DDBJ whole genome shotgun (WGS) entry which is preliminary data.</text>
</comment>
<comment type="pathway">
    <text evidence="1">Metabolic intermediate biosynthesis; chorismate biosynthesis; chorismate from D-erythrose 4-phosphate and phosphoenolpyruvate: step 4/7.</text>
</comment>
<dbReference type="GO" id="GO:0004764">
    <property type="term" value="F:shikimate 3-dehydrogenase (NADP+) activity"/>
    <property type="evidence" value="ECO:0007669"/>
    <property type="project" value="UniProtKB-EC"/>
</dbReference>
<dbReference type="InterPro" id="IPR046346">
    <property type="entry name" value="Aminoacid_DH-like_N_sf"/>
</dbReference>
<dbReference type="GO" id="GO:0050661">
    <property type="term" value="F:NADP binding"/>
    <property type="evidence" value="ECO:0007669"/>
    <property type="project" value="TreeGrafter"/>
</dbReference>
<dbReference type="InterPro" id="IPR036291">
    <property type="entry name" value="NAD(P)-bd_dom_sf"/>
</dbReference>
<keyword evidence="5" id="KW-0057">Aromatic amino acid biosynthesis</keyword>
<dbReference type="UniPathway" id="UPA00053">
    <property type="reaction ID" value="UER00087"/>
</dbReference>
<accession>A0A840Y676</accession>
<proteinExistence type="predicted"/>
<dbReference type="EMBL" id="JACIJD010000017">
    <property type="protein sequence ID" value="MBB5695340.1"/>
    <property type="molecule type" value="Genomic_DNA"/>
</dbReference>
<dbReference type="Pfam" id="PF08501">
    <property type="entry name" value="Shikimate_dh_N"/>
    <property type="match status" value="1"/>
</dbReference>
<dbReference type="Gene3D" id="3.40.50.10860">
    <property type="entry name" value="Leucine Dehydrogenase, chain A, domain 1"/>
    <property type="match status" value="1"/>
</dbReference>
<dbReference type="Pfam" id="PF01488">
    <property type="entry name" value="Shikimate_DH"/>
    <property type="match status" value="1"/>
</dbReference>
<dbReference type="RefSeq" id="WP_184520545.1">
    <property type="nucleotide sequence ID" value="NZ_JACIJD010000017.1"/>
</dbReference>
<evidence type="ECO:0000256" key="5">
    <source>
        <dbReference type="ARBA" id="ARBA00023141"/>
    </source>
</evidence>
<keyword evidence="10" id="KW-1185">Reference proteome</keyword>
<evidence type="ECO:0000259" key="7">
    <source>
        <dbReference type="Pfam" id="PF01488"/>
    </source>
</evidence>
<dbReference type="AlphaFoldDB" id="A0A840Y676"/>
<evidence type="ECO:0000313" key="9">
    <source>
        <dbReference type="EMBL" id="MBB5695340.1"/>
    </source>
</evidence>
<organism evidence="9 10">
    <name type="scientific">Muricoccus pecuniae</name>
    <dbReference type="NCBI Taxonomy" id="693023"/>
    <lineage>
        <taxon>Bacteria</taxon>
        <taxon>Pseudomonadati</taxon>
        <taxon>Pseudomonadota</taxon>
        <taxon>Alphaproteobacteria</taxon>
        <taxon>Acetobacterales</taxon>
        <taxon>Roseomonadaceae</taxon>
        <taxon>Muricoccus</taxon>
    </lineage>
</organism>
<dbReference type="GO" id="GO:0005829">
    <property type="term" value="C:cytosol"/>
    <property type="evidence" value="ECO:0007669"/>
    <property type="project" value="TreeGrafter"/>
</dbReference>
<evidence type="ECO:0000259" key="8">
    <source>
        <dbReference type="Pfam" id="PF08501"/>
    </source>
</evidence>
<keyword evidence="4 9" id="KW-0560">Oxidoreductase</keyword>
<evidence type="ECO:0000313" key="10">
    <source>
        <dbReference type="Proteomes" id="UP000580654"/>
    </source>
</evidence>
<feature type="domain" description="Quinate/shikimate 5-dehydrogenase/glutamyl-tRNA reductase" evidence="7">
    <location>
        <begin position="126"/>
        <end position="171"/>
    </location>
</feature>
<evidence type="ECO:0000256" key="1">
    <source>
        <dbReference type="ARBA" id="ARBA00004871"/>
    </source>
</evidence>